<name>A0A6J6JJ01_9ZZZZ</name>
<sequence length="95" mass="10046">MVLQLAGTPSIPSAVTAKTVSLEAIEPLAVAEVVKEAAHPVPPLAAAVVQAEQLTSTTPVVVELEPVVREATLHLLVQPQPEQMLELVVEELLQQ</sequence>
<dbReference type="EMBL" id="CAEZVO010000107">
    <property type="protein sequence ID" value="CAB4637122.1"/>
    <property type="molecule type" value="Genomic_DNA"/>
</dbReference>
<dbReference type="AlphaFoldDB" id="A0A6J6JJ01"/>
<evidence type="ECO:0000313" key="1">
    <source>
        <dbReference type="EMBL" id="CAB4637122.1"/>
    </source>
</evidence>
<accession>A0A6J6JJ01</accession>
<organism evidence="1">
    <name type="scientific">freshwater metagenome</name>
    <dbReference type="NCBI Taxonomy" id="449393"/>
    <lineage>
        <taxon>unclassified sequences</taxon>
        <taxon>metagenomes</taxon>
        <taxon>ecological metagenomes</taxon>
    </lineage>
</organism>
<protein>
    <submittedName>
        <fullName evidence="1">Unannotated protein</fullName>
    </submittedName>
</protein>
<gene>
    <name evidence="1" type="ORF">UFOPK2044_00737</name>
</gene>
<reference evidence="1" key="1">
    <citation type="submission" date="2020-05" db="EMBL/GenBank/DDBJ databases">
        <authorList>
            <person name="Chiriac C."/>
            <person name="Salcher M."/>
            <person name="Ghai R."/>
            <person name="Kavagutti S V."/>
        </authorList>
    </citation>
    <scope>NUCLEOTIDE SEQUENCE</scope>
</reference>
<proteinExistence type="predicted"/>